<sequence>MTVTLTQTQLLLAAVGLSVIVTLILGPIVTLLTRRVPASTVRTVLDGAEQVARVAEAILPDGTLPDKIARYAGMAVAAAEQMFDVSQREDKYAYADDLVRQALRAASVPEEQIERLGGVIQGAIEAAVLALPDSHKTEAVGE</sequence>
<dbReference type="AlphaFoldDB" id="Q67SM8"/>
<keyword evidence="3" id="KW-1185">Reference proteome</keyword>
<keyword evidence="1" id="KW-1133">Transmembrane helix</keyword>
<feature type="transmembrane region" description="Helical" evidence="1">
    <location>
        <begin position="12"/>
        <end position="32"/>
    </location>
</feature>
<evidence type="ECO:0000313" key="2">
    <source>
        <dbReference type="EMBL" id="BAD39315.1"/>
    </source>
</evidence>
<dbReference type="STRING" id="292459.STH330"/>
<evidence type="ECO:0000256" key="1">
    <source>
        <dbReference type="SAM" id="Phobius"/>
    </source>
</evidence>
<dbReference type="Proteomes" id="UP000000417">
    <property type="component" value="Chromosome"/>
</dbReference>
<protein>
    <submittedName>
        <fullName evidence="2">Uncharacterized protein</fullName>
    </submittedName>
</protein>
<dbReference type="RefSeq" id="WP_011194464.1">
    <property type="nucleotide sequence ID" value="NC_006177.1"/>
</dbReference>
<dbReference type="HOGENOM" id="CLU_1814841_0_0_9"/>
<name>Q67SM8_SYMTH</name>
<dbReference type="EMBL" id="AP006840">
    <property type="protein sequence ID" value="BAD39315.1"/>
    <property type="molecule type" value="Genomic_DNA"/>
</dbReference>
<dbReference type="OrthoDB" id="1859504at2"/>
<reference evidence="2 3" key="1">
    <citation type="journal article" date="2004" name="Nucleic Acids Res.">
        <title>Genome sequence of Symbiobacterium thermophilum, an uncultivable bacterium that depends on microbial commensalism.</title>
        <authorList>
            <person name="Ueda K."/>
            <person name="Yamashita A."/>
            <person name="Ishikawa J."/>
            <person name="Shimada M."/>
            <person name="Watsuji T."/>
            <person name="Morimura K."/>
            <person name="Ikeda H."/>
            <person name="Hattori M."/>
            <person name="Beppu T."/>
        </authorList>
    </citation>
    <scope>NUCLEOTIDE SEQUENCE [LARGE SCALE GENOMIC DNA]</scope>
    <source>
        <strain evidence="3">T / IAM 14863</strain>
    </source>
</reference>
<organism evidence="2 3">
    <name type="scientific">Symbiobacterium thermophilum (strain DSM 24528 / JCM 14929 / IAM 14863 / T)</name>
    <dbReference type="NCBI Taxonomy" id="292459"/>
    <lineage>
        <taxon>Bacteria</taxon>
        <taxon>Bacillati</taxon>
        <taxon>Bacillota</taxon>
        <taxon>Clostridia</taxon>
        <taxon>Eubacteriales</taxon>
        <taxon>Symbiobacteriaceae</taxon>
        <taxon>Symbiobacterium</taxon>
    </lineage>
</organism>
<dbReference type="KEGG" id="sth:STH330"/>
<evidence type="ECO:0000313" key="3">
    <source>
        <dbReference type="Proteomes" id="UP000000417"/>
    </source>
</evidence>
<keyword evidence="1" id="KW-0812">Transmembrane</keyword>
<keyword evidence="1" id="KW-0472">Membrane</keyword>
<proteinExistence type="predicted"/>
<accession>Q67SM8</accession>
<gene>
    <name evidence="2" type="ordered locus">STH330</name>
</gene>